<proteinExistence type="predicted"/>
<feature type="non-terminal residue" evidence="2">
    <location>
        <position position="1"/>
    </location>
</feature>
<evidence type="ECO:0000256" key="1">
    <source>
        <dbReference type="SAM" id="MobiDB-lite"/>
    </source>
</evidence>
<organism evidence="2">
    <name type="scientific">Nothobranchius kuhntae</name>
    <name type="common">Beira killifish</name>
    <dbReference type="NCBI Taxonomy" id="321403"/>
    <lineage>
        <taxon>Eukaryota</taxon>
        <taxon>Metazoa</taxon>
        <taxon>Chordata</taxon>
        <taxon>Craniata</taxon>
        <taxon>Vertebrata</taxon>
        <taxon>Euteleostomi</taxon>
        <taxon>Actinopterygii</taxon>
        <taxon>Neopterygii</taxon>
        <taxon>Teleostei</taxon>
        <taxon>Neoteleostei</taxon>
        <taxon>Acanthomorphata</taxon>
        <taxon>Ovalentaria</taxon>
        <taxon>Atherinomorphae</taxon>
        <taxon>Cyprinodontiformes</taxon>
        <taxon>Nothobranchiidae</taxon>
        <taxon>Nothobranchius</taxon>
    </lineage>
</organism>
<reference evidence="2" key="1">
    <citation type="submission" date="2016-05" db="EMBL/GenBank/DDBJ databases">
        <authorList>
            <person name="Lavstsen T."/>
            <person name="Jespersen J.S."/>
        </authorList>
    </citation>
    <scope>NUCLEOTIDE SEQUENCE</scope>
    <source>
        <tissue evidence="2">Brain</tissue>
    </source>
</reference>
<dbReference type="EMBL" id="HAED01022032">
    <property type="protein sequence ID" value="SBR08785.1"/>
    <property type="molecule type" value="Transcribed_RNA"/>
</dbReference>
<evidence type="ECO:0000313" key="2">
    <source>
        <dbReference type="EMBL" id="SBR08785.1"/>
    </source>
</evidence>
<sequence length="128" mass="14311">NQKTELKENYISLAMGNIPSSTTADSGHEYQNYGPEAATSGTSDQNSSSSETSILLRTSGDSSSSSLFGIISRKHKPDDTNEVENEIWIKRSYTDEMDQESQWKKRTNHQEANKMTPLQPEDDFAEMA</sequence>
<dbReference type="AlphaFoldDB" id="A0A1A8JFS5"/>
<feature type="compositionally biased region" description="Low complexity" evidence="1">
    <location>
        <begin position="39"/>
        <end position="71"/>
    </location>
</feature>
<accession>A0A1A8JFS5</accession>
<protein>
    <submittedName>
        <fullName evidence="2">Family with sequence similarity 83, member G</fullName>
    </submittedName>
</protein>
<feature type="region of interest" description="Disordered" evidence="1">
    <location>
        <begin position="17"/>
        <end position="128"/>
    </location>
</feature>
<gene>
    <name evidence="2" type="primary">FAM83G</name>
</gene>
<reference evidence="2" key="2">
    <citation type="submission" date="2016-06" db="EMBL/GenBank/DDBJ databases">
        <title>The genome of a short-lived fish provides insights into sex chromosome evolution and the genetic control of aging.</title>
        <authorList>
            <person name="Reichwald K."/>
            <person name="Felder M."/>
            <person name="Petzold A."/>
            <person name="Koch P."/>
            <person name="Groth M."/>
            <person name="Platzer M."/>
        </authorList>
    </citation>
    <scope>NUCLEOTIDE SEQUENCE</scope>
    <source>
        <tissue evidence="2">Brain</tissue>
    </source>
</reference>
<name>A0A1A8JFS5_NOTKU</name>
<feature type="non-terminal residue" evidence="2">
    <location>
        <position position="128"/>
    </location>
</feature>